<comment type="caution">
    <text evidence="2">The sequence shown here is derived from an EMBL/GenBank/DDBJ whole genome shotgun (WGS) entry which is preliminary data.</text>
</comment>
<sequence length="276" mass="30154">AAVSNLDEESKWTVHYTAPWHQQENVFLPGSRPPCVEDLHRQAKVNLKTALRECDKLRKDGFRSSQYYSQGPTFADPAQFVSSSLQDDEDDEIDKKSIVSSMEDDKSQLSMRPQTPQGDAGEDSAFESQAWRKAAPLPTPEEKMRQTAKAVPTDIVPINITGKGNGGELRPHSMFLPGQYSTLGRVGSVNSALRRSLTRDSSCQTEEVKVVPPSMRRIRAQRGQGIAAQMAGISASSSTGSISVGSSDSSGFLVMPHHFNGDPSRFHSLPRPGARV</sequence>
<evidence type="ECO:0000256" key="1">
    <source>
        <dbReference type="SAM" id="MobiDB-lite"/>
    </source>
</evidence>
<feature type="non-terminal residue" evidence="2">
    <location>
        <position position="1"/>
    </location>
</feature>
<feature type="compositionally biased region" description="Polar residues" evidence="1">
    <location>
        <begin position="108"/>
        <end position="117"/>
    </location>
</feature>
<accession>Q4RQZ9</accession>
<dbReference type="GO" id="GO:0030154">
    <property type="term" value="P:cell differentiation"/>
    <property type="evidence" value="ECO:0007669"/>
    <property type="project" value="TreeGrafter"/>
</dbReference>
<dbReference type="InterPro" id="IPR024845">
    <property type="entry name" value="NHS-like"/>
</dbReference>
<dbReference type="EMBL" id="CAAE01015003">
    <property type="protein sequence ID" value="CAG09183.1"/>
    <property type="molecule type" value="Genomic_DNA"/>
</dbReference>
<organism evidence="2">
    <name type="scientific">Tetraodon nigroviridis</name>
    <name type="common">Spotted green pufferfish</name>
    <name type="synonym">Chelonodon nigroviridis</name>
    <dbReference type="NCBI Taxonomy" id="99883"/>
    <lineage>
        <taxon>Eukaryota</taxon>
        <taxon>Metazoa</taxon>
        <taxon>Chordata</taxon>
        <taxon>Craniata</taxon>
        <taxon>Vertebrata</taxon>
        <taxon>Euteleostomi</taxon>
        <taxon>Actinopterygii</taxon>
        <taxon>Neopterygii</taxon>
        <taxon>Teleostei</taxon>
        <taxon>Neoteleostei</taxon>
        <taxon>Acanthomorphata</taxon>
        <taxon>Eupercaria</taxon>
        <taxon>Tetraodontiformes</taxon>
        <taxon>Tetradontoidea</taxon>
        <taxon>Tetraodontidae</taxon>
        <taxon>Tetraodon</taxon>
    </lineage>
</organism>
<dbReference type="OrthoDB" id="8965057at2759"/>
<reference evidence="2" key="2">
    <citation type="submission" date="2004-02" db="EMBL/GenBank/DDBJ databases">
        <authorList>
            <consortium name="Genoscope"/>
            <consortium name="Whitehead Institute Centre for Genome Research"/>
        </authorList>
    </citation>
    <scope>NUCLEOTIDE SEQUENCE</scope>
</reference>
<gene>
    <name evidence="2" type="ORF">GSTENG00030385001</name>
</gene>
<name>Q4RQZ9_TETNG</name>
<reference evidence="2" key="1">
    <citation type="journal article" date="2004" name="Nature">
        <title>Genome duplication in the teleost fish Tetraodon nigroviridis reveals the early vertebrate proto-karyotype.</title>
        <authorList>
            <person name="Jaillon O."/>
            <person name="Aury J.-M."/>
            <person name="Brunet F."/>
            <person name="Petit J.-L."/>
            <person name="Stange-Thomann N."/>
            <person name="Mauceli E."/>
            <person name="Bouneau L."/>
            <person name="Fischer C."/>
            <person name="Ozouf-Costaz C."/>
            <person name="Bernot A."/>
            <person name="Nicaud S."/>
            <person name="Jaffe D."/>
            <person name="Fisher S."/>
            <person name="Lutfalla G."/>
            <person name="Dossat C."/>
            <person name="Segurens B."/>
            <person name="Dasilva C."/>
            <person name="Salanoubat M."/>
            <person name="Levy M."/>
            <person name="Boudet N."/>
            <person name="Castellano S."/>
            <person name="Anthouard V."/>
            <person name="Jubin C."/>
            <person name="Castelli V."/>
            <person name="Katinka M."/>
            <person name="Vacherie B."/>
            <person name="Biemont C."/>
            <person name="Skalli Z."/>
            <person name="Cattolico L."/>
            <person name="Poulain J."/>
            <person name="De Berardinis V."/>
            <person name="Cruaud C."/>
            <person name="Duprat S."/>
            <person name="Brottier P."/>
            <person name="Coutanceau J.-P."/>
            <person name="Gouzy J."/>
            <person name="Parra G."/>
            <person name="Lardier G."/>
            <person name="Chapple C."/>
            <person name="McKernan K.J."/>
            <person name="McEwan P."/>
            <person name="Bosak S."/>
            <person name="Kellis M."/>
            <person name="Volff J.-N."/>
            <person name="Guigo R."/>
            <person name="Zody M.C."/>
            <person name="Mesirov J."/>
            <person name="Lindblad-Toh K."/>
            <person name="Birren B."/>
            <person name="Nusbaum C."/>
            <person name="Kahn D."/>
            <person name="Robinson-Rechavi M."/>
            <person name="Laudet V."/>
            <person name="Schachter V."/>
            <person name="Quetier F."/>
            <person name="Saurin W."/>
            <person name="Scarpelli C."/>
            <person name="Wincker P."/>
            <person name="Lander E.S."/>
            <person name="Weissenbach J."/>
            <person name="Roest Crollius H."/>
        </authorList>
    </citation>
    <scope>NUCLEOTIDE SEQUENCE [LARGE SCALE GENOMIC DNA]</scope>
</reference>
<dbReference type="AlphaFoldDB" id="Q4RQZ9"/>
<feature type="non-terminal residue" evidence="2">
    <location>
        <position position="276"/>
    </location>
</feature>
<dbReference type="PANTHER" id="PTHR23039">
    <property type="entry name" value="NANCE-HORAN SYNDROME PROTEIN"/>
    <property type="match status" value="1"/>
</dbReference>
<dbReference type="Pfam" id="PF15273">
    <property type="entry name" value="NHS"/>
    <property type="match status" value="2"/>
</dbReference>
<feature type="region of interest" description="Disordered" evidence="1">
    <location>
        <begin position="99"/>
        <end position="149"/>
    </location>
</feature>
<dbReference type="PANTHER" id="PTHR23039:SF3">
    <property type="entry name" value="NHS-LIKE PROTEIN 1"/>
    <property type="match status" value="1"/>
</dbReference>
<protein>
    <submittedName>
        <fullName evidence="2">(spotted green pufferfish) hypothetical protein</fullName>
    </submittedName>
</protein>
<dbReference type="KEGG" id="tng:GSTEN00030385G001"/>
<proteinExistence type="predicted"/>
<evidence type="ECO:0000313" key="2">
    <source>
        <dbReference type="EMBL" id="CAG09183.1"/>
    </source>
</evidence>